<dbReference type="RefSeq" id="WP_289843526.1">
    <property type="nucleotide sequence ID" value="NZ_CATKSH010000006.1"/>
</dbReference>
<keyword evidence="2" id="KW-1185">Reference proteome</keyword>
<dbReference type="Proteomes" id="UP001176960">
    <property type="component" value="Unassembled WGS sequence"/>
</dbReference>
<accession>A0AA35UHU5</accession>
<evidence type="ECO:0000313" key="1">
    <source>
        <dbReference type="EMBL" id="CAI9120453.1"/>
    </source>
</evidence>
<evidence type="ECO:0000313" key="2">
    <source>
        <dbReference type="Proteomes" id="UP001176960"/>
    </source>
</evidence>
<proteinExistence type="predicted"/>
<organism evidence="1 2">
    <name type="scientific">Brytella acorum</name>
    <dbReference type="NCBI Taxonomy" id="2959299"/>
    <lineage>
        <taxon>Bacteria</taxon>
        <taxon>Pseudomonadati</taxon>
        <taxon>Pseudomonadota</taxon>
        <taxon>Alphaproteobacteria</taxon>
        <taxon>Acetobacterales</taxon>
        <taxon>Acetobacteraceae</taxon>
        <taxon>Brytella</taxon>
    </lineage>
</organism>
<dbReference type="EMBL" id="CATKSH010000006">
    <property type="protein sequence ID" value="CAI9120453.1"/>
    <property type="molecule type" value="Genomic_DNA"/>
</dbReference>
<sequence length="253" mass="26439">MDYTSAPNYVVDSQGRRQLADRDLLNNVPGTAAVVADMNGLINELMNLIKAGKLVGDAADDTLVLQAIENLIEAATENAVEQQIDATTIGVDRAGYSTAAQALAFHSTDGTWRYPVTSQPLSGQDRVLTLGFDTTAGLMQVQGLSGATRSFLPGSQISIVNGTATTLGNQKWQAFYVGFVSGSNAQITFPLGFSALPTVLLQPTSENNTNLAIMANPVEGTLTTGGIQVNINNAPGVASTDGCGLWVWAFGAV</sequence>
<dbReference type="AlphaFoldDB" id="A0AA35UHU5"/>
<name>A0AA35UHU5_9PROT</name>
<reference evidence="1" key="1">
    <citation type="submission" date="2023-03" db="EMBL/GenBank/DDBJ databases">
        <authorList>
            <person name="Cleenwerck I."/>
        </authorList>
    </citation>
    <scope>NUCLEOTIDE SEQUENCE</scope>
    <source>
        <strain evidence="1">LMG 32879</strain>
    </source>
</reference>
<comment type="caution">
    <text evidence="1">The sequence shown here is derived from an EMBL/GenBank/DDBJ whole genome shotgun (WGS) entry which is preliminary data.</text>
</comment>
<gene>
    <name evidence="1" type="ORF">LMG32879_001286</name>
</gene>
<protein>
    <submittedName>
        <fullName evidence="1">Uncharacterized protein</fullName>
    </submittedName>
</protein>